<evidence type="ECO:0000256" key="1">
    <source>
        <dbReference type="ARBA" id="ARBA00001933"/>
    </source>
</evidence>
<reference evidence="8" key="1">
    <citation type="submission" date="2016-08" db="EMBL/GenBank/DDBJ databases">
        <title>Complete genome of Cloacibacillus porcorum.</title>
        <authorList>
            <person name="Looft T."/>
            <person name="Bayles D.O."/>
            <person name="Alt D.P."/>
        </authorList>
    </citation>
    <scope>NUCLEOTIDE SEQUENCE [LARGE SCALE GENOMIC DNA]</scope>
    <source>
        <strain evidence="8">CL-84</strain>
    </source>
</reference>
<dbReference type="GO" id="GO:0006782">
    <property type="term" value="P:protoporphyrinogen IX biosynthetic process"/>
    <property type="evidence" value="ECO:0007669"/>
    <property type="project" value="UniProtKB-UniRule"/>
</dbReference>
<dbReference type="NCBIfam" id="NF000818">
    <property type="entry name" value="PRK00062.1"/>
    <property type="match status" value="1"/>
</dbReference>
<dbReference type="Gene3D" id="3.90.1150.10">
    <property type="entry name" value="Aspartate Aminotransferase, domain 1"/>
    <property type="match status" value="1"/>
</dbReference>
<comment type="subcellular location">
    <subcellularLocation>
        <location evidence="7">Cytoplasm</location>
    </subcellularLocation>
</comment>
<comment type="subunit">
    <text evidence="7">Homodimer.</text>
</comment>
<evidence type="ECO:0000256" key="6">
    <source>
        <dbReference type="ARBA" id="ARBA00023244"/>
    </source>
</evidence>
<dbReference type="GO" id="GO:0042286">
    <property type="term" value="F:glutamate-1-semialdehyde 2,1-aminomutase activity"/>
    <property type="evidence" value="ECO:0007669"/>
    <property type="project" value="UniProtKB-UniRule"/>
</dbReference>
<dbReference type="InterPro" id="IPR005814">
    <property type="entry name" value="Aminotrans_3"/>
</dbReference>
<dbReference type="RefSeq" id="WP_066748389.1">
    <property type="nucleotide sequence ID" value="NZ_CP016757.1"/>
</dbReference>
<name>A0A1B2I8U3_9BACT</name>
<accession>A0A1B2I8U3</accession>
<dbReference type="OrthoDB" id="1906at2"/>
<proteinExistence type="inferred from homology"/>
<dbReference type="GO" id="GO:0008483">
    <property type="term" value="F:transaminase activity"/>
    <property type="evidence" value="ECO:0007669"/>
    <property type="project" value="InterPro"/>
</dbReference>
<evidence type="ECO:0000256" key="2">
    <source>
        <dbReference type="ARBA" id="ARBA00004819"/>
    </source>
</evidence>
<organism evidence="8 9">
    <name type="scientific">Cloacibacillus porcorum</name>
    <dbReference type="NCBI Taxonomy" id="1197717"/>
    <lineage>
        <taxon>Bacteria</taxon>
        <taxon>Thermotogati</taxon>
        <taxon>Synergistota</taxon>
        <taxon>Synergistia</taxon>
        <taxon>Synergistales</taxon>
        <taxon>Synergistaceae</taxon>
        <taxon>Cloacibacillus</taxon>
    </lineage>
</organism>
<sequence length="430" mass="45457">MSRSQCERLFEEAQSLIPGGVNSPVRAFKSVGQTPIFAARGEGAYIWDADGKKYTDYIGSWGPLILGHAYAPVVDAVCEAAHEGTSFGLPTAMEVEMARLITELVKGVEMVRMVSSGTEAVLSAIRAARGFTGREMVVKFEGCYHGHSDSMLVKAGSGLATAGQPDSAGVPANTAAATLTCRYNDLEEIKKIFAAHKDEIAAVIVEPVGANMGVVPPAPGFLEGLREITAANGALLIFDEVITGFRLSINCASGYFGVTPDLWTFGKIIGGGLPVGAYGGRRDVMSMVAPLGPVYQAGTLSGNPVAMAAGFAALTALRENPLIYRELAARGERLRAGLDKIFKKYGVAACVQGIESLATIFFTAGPVKSYDEAKKSDTARYARFWSGMAARGILMAPSQFEALFLCAAHSDEDIEYFLVCADEVAGSEGF</sequence>
<dbReference type="InterPro" id="IPR004639">
    <property type="entry name" value="4pyrrol_synth_GluAld_NH2Trfase"/>
</dbReference>
<comment type="catalytic activity">
    <reaction evidence="7">
        <text>(S)-4-amino-5-oxopentanoate = 5-aminolevulinate</text>
        <dbReference type="Rhea" id="RHEA:14265"/>
        <dbReference type="ChEBI" id="CHEBI:57501"/>
        <dbReference type="ChEBI" id="CHEBI:356416"/>
        <dbReference type="EC" id="5.4.3.8"/>
    </reaction>
</comment>
<dbReference type="UniPathway" id="UPA00251">
    <property type="reaction ID" value="UER00317"/>
</dbReference>
<protein>
    <recommendedName>
        <fullName evidence="7">Glutamate-1-semialdehyde 2,1-aminomutase</fullName>
        <shortName evidence="7">GSA</shortName>
        <ecNumber evidence="7">5.4.3.8</ecNumber>
    </recommendedName>
    <alternativeName>
        <fullName evidence="7">Glutamate-1-semialdehyde aminotransferase</fullName>
        <shortName evidence="7">GSA-AT</shortName>
    </alternativeName>
</protein>
<gene>
    <name evidence="7" type="primary">hemL</name>
    <name evidence="8" type="ORF">BED41_15440</name>
</gene>
<dbReference type="EMBL" id="CP016757">
    <property type="protein sequence ID" value="ANZ46372.1"/>
    <property type="molecule type" value="Genomic_DNA"/>
</dbReference>
<keyword evidence="9" id="KW-1185">Reference proteome</keyword>
<dbReference type="SUPFAM" id="SSF53383">
    <property type="entry name" value="PLP-dependent transferases"/>
    <property type="match status" value="1"/>
</dbReference>
<dbReference type="NCBIfam" id="TIGR00713">
    <property type="entry name" value="hemL"/>
    <property type="match status" value="1"/>
</dbReference>
<keyword evidence="6 7" id="KW-0627">Porphyrin biosynthesis</keyword>
<evidence type="ECO:0000313" key="8">
    <source>
        <dbReference type="EMBL" id="ANZ46372.1"/>
    </source>
</evidence>
<comment type="pathway">
    <text evidence="2">Porphyrin-containing compound metabolism; protoporphyrin-IX biosynthesis; 5-aminolevulinate from L-glutamyl-tRNA(Glu): step 2/2.</text>
</comment>
<dbReference type="AlphaFoldDB" id="A0A1B2I8U3"/>
<dbReference type="GeneID" id="83059240"/>
<dbReference type="STRING" id="1197717.BED41_15440"/>
<dbReference type="InterPro" id="IPR015421">
    <property type="entry name" value="PyrdxlP-dep_Trfase_major"/>
</dbReference>
<evidence type="ECO:0000313" key="9">
    <source>
        <dbReference type="Proteomes" id="UP000093044"/>
    </source>
</evidence>
<evidence type="ECO:0000256" key="4">
    <source>
        <dbReference type="ARBA" id="ARBA00022898"/>
    </source>
</evidence>
<dbReference type="GO" id="GO:0005737">
    <property type="term" value="C:cytoplasm"/>
    <property type="evidence" value="ECO:0007669"/>
    <property type="project" value="UniProtKB-SubCell"/>
</dbReference>
<feature type="modified residue" description="N6-(pyridoxal phosphate)lysine" evidence="7">
    <location>
        <position position="267"/>
    </location>
</feature>
<keyword evidence="5 7" id="KW-0413">Isomerase</keyword>
<dbReference type="Pfam" id="PF00202">
    <property type="entry name" value="Aminotran_3"/>
    <property type="match status" value="1"/>
</dbReference>
<dbReference type="GO" id="GO:0030170">
    <property type="term" value="F:pyridoxal phosphate binding"/>
    <property type="evidence" value="ECO:0007669"/>
    <property type="project" value="InterPro"/>
</dbReference>
<dbReference type="HAMAP" id="MF_00375">
    <property type="entry name" value="HemL_aminotrans_3"/>
    <property type="match status" value="1"/>
</dbReference>
<dbReference type="FunFam" id="3.40.640.10:FF:000021">
    <property type="entry name" value="Glutamate-1-semialdehyde 2,1-aminomutase"/>
    <property type="match status" value="1"/>
</dbReference>
<evidence type="ECO:0000256" key="5">
    <source>
        <dbReference type="ARBA" id="ARBA00023235"/>
    </source>
</evidence>
<dbReference type="PANTHER" id="PTHR43713">
    <property type="entry name" value="GLUTAMATE-1-SEMIALDEHYDE 2,1-AMINOMUTASE"/>
    <property type="match status" value="1"/>
</dbReference>
<evidence type="ECO:0000256" key="7">
    <source>
        <dbReference type="HAMAP-Rule" id="MF_00375"/>
    </source>
</evidence>
<comment type="cofactor">
    <cofactor evidence="1 7">
        <name>pyridoxal 5'-phosphate</name>
        <dbReference type="ChEBI" id="CHEBI:597326"/>
    </cofactor>
</comment>
<keyword evidence="7" id="KW-0963">Cytoplasm</keyword>
<dbReference type="EC" id="5.4.3.8" evidence="7"/>
<dbReference type="InterPro" id="IPR015424">
    <property type="entry name" value="PyrdxlP-dep_Trfase"/>
</dbReference>
<comment type="similarity">
    <text evidence="3 7">Belongs to the class-III pyridoxal-phosphate-dependent aminotransferase family. HemL subfamily.</text>
</comment>
<dbReference type="KEGG" id="cpor:BED41_15440"/>
<dbReference type="InterPro" id="IPR015422">
    <property type="entry name" value="PyrdxlP-dep_Trfase_small"/>
</dbReference>
<dbReference type="Gene3D" id="3.40.640.10">
    <property type="entry name" value="Type I PLP-dependent aspartate aminotransferase-like (Major domain)"/>
    <property type="match status" value="1"/>
</dbReference>
<dbReference type="PANTHER" id="PTHR43713:SF3">
    <property type="entry name" value="GLUTAMATE-1-SEMIALDEHYDE 2,1-AMINOMUTASE 1, CHLOROPLASTIC-RELATED"/>
    <property type="match status" value="1"/>
</dbReference>
<keyword evidence="4 7" id="KW-0663">Pyridoxal phosphate</keyword>
<dbReference type="Proteomes" id="UP000093044">
    <property type="component" value="Chromosome"/>
</dbReference>
<dbReference type="CDD" id="cd00610">
    <property type="entry name" value="OAT_like"/>
    <property type="match status" value="1"/>
</dbReference>
<evidence type="ECO:0000256" key="3">
    <source>
        <dbReference type="ARBA" id="ARBA00008981"/>
    </source>
</evidence>